<evidence type="ECO:0000256" key="1">
    <source>
        <dbReference type="ARBA" id="ARBA00004127"/>
    </source>
</evidence>
<dbReference type="PROSITE" id="PS01047">
    <property type="entry name" value="HMA_1"/>
    <property type="match status" value="3"/>
</dbReference>
<evidence type="ECO:0000256" key="12">
    <source>
        <dbReference type="ARBA" id="ARBA00022967"/>
    </source>
</evidence>
<dbReference type="PROSITE" id="PS00154">
    <property type="entry name" value="ATPASE_E1_E2"/>
    <property type="match status" value="1"/>
</dbReference>
<evidence type="ECO:0000256" key="2">
    <source>
        <dbReference type="ARBA" id="ARBA00006024"/>
    </source>
</evidence>
<dbReference type="PANTHER" id="PTHR43520:SF8">
    <property type="entry name" value="P-TYPE CU(+) TRANSPORTER"/>
    <property type="match status" value="1"/>
</dbReference>
<keyword evidence="6 18" id="KW-0479">Metal-binding</keyword>
<dbReference type="Gene3D" id="2.70.150.10">
    <property type="entry name" value="Calcium-transporting ATPase, cytoplasmic transduction domain A"/>
    <property type="match status" value="1"/>
</dbReference>
<dbReference type="InterPro" id="IPR001757">
    <property type="entry name" value="P_typ_ATPase"/>
</dbReference>
<dbReference type="InterPro" id="IPR006122">
    <property type="entry name" value="HMA_Cu_ion-bd"/>
</dbReference>
<evidence type="ECO:0000256" key="7">
    <source>
        <dbReference type="ARBA" id="ARBA00022737"/>
    </source>
</evidence>
<evidence type="ECO:0000256" key="8">
    <source>
        <dbReference type="ARBA" id="ARBA00022741"/>
    </source>
</evidence>
<dbReference type="FunFam" id="3.30.70.100:FF:000001">
    <property type="entry name" value="ATPase copper transporting beta"/>
    <property type="match status" value="2"/>
</dbReference>
<dbReference type="Gene3D" id="3.40.50.1000">
    <property type="entry name" value="HAD superfamily/HAD-like"/>
    <property type="match status" value="2"/>
</dbReference>
<keyword evidence="5 18" id="KW-0812">Transmembrane</keyword>
<dbReference type="Pfam" id="PF00122">
    <property type="entry name" value="E1-E2_ATPase"/>
    <property type="match status" value="1"/>
</dbReference>
<dbReference type="Proteomes" id="UP000749646">
    <property type="component" value="Unassembled WGS sequence"/>
</dbReference>
<feature type="region of interest" description="Disordered" evidence="19">
    <location>
        <begin position="120"/>
        <end position="169"/>
    </location>
</feature>
<keyword evidence="7" id="KW-0677">Repeat</keyword>
<dbReference type="Pfam" id="PF00403">
    <property type="entry name" value="HMA"/>
    <property type="match status" value="3"/>
</dbReference>
<keyword evidence="14" id="KW-0186">Copper</keyword>
<proteinExistence type="inferred from homology"/>
<dbReference type="SUPFAM" id="SSF81665">
    <property type="entry name" value="Calcium ATPase, transmembrane domain M"/>
    <property type="match status" value="1"/>
</dbReference>
<dbReference type="FunFam" id="2.70.150.10:FF:000002">
    <property type="entry name" value="Copper-transporting ATPase 1, putative"/>
    <property type="match status" value="1"/>
</dbReference>
<evidence type="ECO:0000256" key="15">
    <source>
        <dbReference type="ARBA" id="ARBA00023065"/>
    </source>
</evidence>
<comment type="similarity">
    <text evidence="2 18">Belongs to the cation transport ATPase (P-type) (TC 3.A.3) family. Type IB subfamily.</text>
</comment>
<dbReference type="FunFam" id="3.30.70.100:FF:000049">
    <property type="entry name" value="copper-transporting ATPase 1"/>
    <property type="match status" value="1"/>
</dbReference>
<dbReference type="GO" id="GO:0016887">
    <property type="term" value="F:ATP hydrolysis activity"/>
    <property type="evidence" value="ECO:0007669"/>
    <property type="project" value="InterPro"/>
</dbReference>
<evidence type="ECO:0000256" key="16">
    <source>
        <dbReference type="ARBA" id="ARBA00023136"/>
    </source>
</evidence>
<dbReference type="SUPFAM" id="SSF81653">
    <property type="entry name" value="Calcium ATPase, transduction domain A"/>
    <property type="match status" value="1"/>
</dbReference>
<feature type="transmembrane region" description="Helical" evidence="18">
    <location>
        <begin position="602"/>
        <end position="624"/>
    </location>
</feature>
<feature type="transmembrane region" description="Helical" evidence="18">
    <location>
        <begin position="981"/>
        <end position="1000"/>
    </location>
</feature>
<evidence type="ECO:0000256" key="19">
    <source>
        <dbReference type="SAM" id="MobiDB-lite"/>
    </source>
</evidence>
<evidence type="ECO:0000256" key="6">
    <source>
        <dbReference type="ARBA" id="ARBA00022723"/>
    </source>
</evidence>
<organism evidence="21 22">
    <name type="scientific">Modicella reniformis</name>
    <dbReference type="NCBI Taxonomy" id="1440133"/>
    <lineage>
        <taxon>Eukaryota</taxon>
        <taxon>Fungi</taxon>
        <taxon>Fungi incertae sedis</taxon>
        <taxon>Mucoromycota</taxon>
        <taxon>Mortierellomycotina</taxon>
        <taxon>Mortierellomycetes</taxon>
        <taxon>Mortierellales</taxon>
        <taxon>Mortierellaceae</taxon>
        <taxon>Modicella</taxon>
    </lineage>
</organism>
<dbReference type="InterPro" id="IPR059000">
    <property type="entry name" value="ATPase_P-type_domA"/>
</dbReference>
<evidence type="ECO:0000256" key="9">
    <source>
        <dbReference type="ARBA" id="ARBA00022796"/>
    </source>
</evidence>
<evidence type="ECO:0000256" key="17">
    <source>
        <dbReference type="ARBA" id="ARBA00080126"/>
    </source>
</evidence>
<feature type="domain" description="HMA" evidence="20">
    <location>
        <begin position="39"/>
        <end position="105"/>
    </location>
</feature>
<dbReference type="GO" id="GO:0012505">
    <property type="term" value="C:endomembrane system"/>
    <property type="evidence" value="ECO:0007669"/>
    <property type="project" value="UniProtKB-SubCell"/>
</dbReference>
<dbReference type="PRINTS" id="PR00119">
    <property type="entry name" value="CATATPASE"/>
</dbReference>
<feature type="transmembrane region" description="Helical" evidence="18">
    <location>
        <begin position="370"/>
        <end position="392"/>
    </location>
</feature>
<dbReference type="SUPFAM" id="SSF55008">
    <property type="entry name" value="HMA, heavy metal-associated domain"/>
    <property type="match status" value="3"/>
</dbReference>
<evidence type="ECO:0000256" key="10">
    <source>
        <dbReference type="ARBA" id="ARBA00022840"/>
    </source>
</evidence>
<dbReference type="OrthoDB" id="432719at2759"/>
<feature type="transmembrane region" description="Helical" evidence="18">
    <location>
        <begin position="338"/>
        <end position="358"/>
    </location>
</feature>
<evidence type="ECO:0000313" key="21">
    <source>
        <dbReference type="EMBL" id="KAF9950839.1"/>
    </source>
</evidence>
<keyword evidence="16 18" id="KW-0472">Membrane</keyword>
<feature type="transmembrane region" description="Helical" evidence="18">
    <location>
        <begin position="952"/>
        <end position="975"/>
    </location>
</feature>
<feature type="transmembrane region" description="Helical" evidence="18">
    <location>
        <begin position="441"/>
        <end position="461"/>
    </location>
</feature>
<dbReference type="EMBL" id="JAAAHW010007141">
    <property type="protein sequence ID" value="KAF9950839.1"/>
    <property type="molecule type" value="Genomic_DNA"/>
</dbReference>
<feature type="compositionally biased region" description="Polar residues" evidence="19">
    <location>
        <begin position="160"/>
        <end position="169"/>
    </location>
</feature>
<evidence type="ECO:0000256" key="5">
    <source>
        <dbReference type="ARBA" id="ARBA00022692"/>
    </source>
</evidence>
<sequence>MTAEDQQHLLLFDGANDWDEFEQRVEQSIAEGQQPQQPGSITLPVLGMTCMSCVKAITSVLSSSPGVKDVQVSLKEEQAVVEYDPAEISPAQIKEAIEDCGFDVPFDTDLPRAHPLTTLPAAQQNTTSSRVYSSKGQTQISSTTTTTTTTTSSSSSSSSPSARLSQGTDQSIKTATISIQGMTCASCVASIEKSLKDTPGLVSIKVALLAERATIEYIEGQTTPRDIADIIDDIGFEAAPIIEQRQDTVDLQIFGMTCASCVNSIEGELHKMPGITSASVSLTLQSAKIEYDNQVLGVRDIVERIEDMGFNALLAEHSKNSQLESLARTKEIKEWRQGLWTSFLLALPVFIISMILPMCNWGRNIYNVPLFFNLVLGDVLACVLTIPVQFGIGRRFMVSAYKSIKHGVATMDVLISLGTLSAFTFSSFSMIYAMFDSAYKATVFFDTSSMLITFVMFGRYLENMAKGKTSVALSKLMCLTPSICTIYVRDPTTGERVSEKQIPSELVQKGDIIKIVPGDKIPTDGVVIRGESTVDESMVTGEAEPINKIVGSAVIGGTVNGLGTFDMEAVRVGSDTALSQIVRLVEDAQTSKAPIQAYADMIAGYFVPTIIFLAVLTFIVWMVVSHTMVADHLPMMFKMEPSKFVACLKLCISVIVVACPCALGLSTPTAVMVGTGVGAQNGILIKGGVALEAAHKVNKVVFDKTGTLTQGKLEVASWSLLTPSSNKSTSSSSSLESLTEEDLLKIVGVAESSSEHPLGRAIGRYAQTKLDVTTIDATVTNFSATIGQGIECTVNLPSRIGEYRVMVGNKAWLTGHQVSLPASLATDQANQERVGRTTVLVALNGVYIGFISMSDKIKPEAAKTVARLQQMGIQVAMVTGDQPLVAQVIAAECGIHEVHAALAQSDLGIALVSGTDVAMEAADMVLMRGDLTDVVAAIDLCRTIFKRIRYNFAWACIYNILGVPLAMGVFLPWGFHIHPMLAGLMMAFSSVSVVFSSLMLKRWKKPRIADEAELEDERKLRNQLRAKKDAMIREEWRLDFGGNSRSSGKGRGLFGSMNSGYMPVGTGDDVEESEMEQFV</sequence>
<dbReference type="AlphaFoldDB" id="A0A9P6IY59"/>
<dbReference type="InterPro" id="IPR023214">
    <property type="entry name" value="HAD_sf"/>
</dbReference>
<keyword evidence="9" id="KW-0187">Copper transport</keyword>
<dbReference type="InterPro" id="IPR008250">
    <property type="entry name" value="ATPase_P-typ_transduc_dom_A_sf"/>
</dbReference>
<evidence type="ECO:0000256" key="3">
    <source>
        <dbReference type="ARBA" id="ARBA00012517"/>
    </source>
</evidence>
<dbReference type="InterPro" id="IPR023298">
    <property type="entry name" value="ATPase_P-typ_TM_dom_sf"/>
</dbReference>
<dbReference type="InterPro" id="IPR018303">
    <property type="entry name" value="ATPase_P-typ_P_site"/>
</dbReference>
<feature type="transmembrane region" description="Helical" evidence="18">
    <location>
        <begin position="644"/>
        <end position="665"/>
    </location>
</feature>
<dbReference type="CDD" id="cd02094">
    <property type="entry name" value="P-type_ATPase_Cu-like"/>
    <property type="match status" value="1"/>
</dbReference>
<comment type="subcellular location">
    <subcellularLocation>
        <location evidence="1">Endomembrane system</location>
        <topology evidence="1">Multi-pass membrane protein</topology>
    </subcellularLocation>
    <subcellularLocation>
        <location evidence="18">Membrane</location>
    </subcellularLocation>
</comment>
<dbReference type="GO" id="GO:0055070">
    <property type="term" value="P:copper ion homeostasis"/>
    <property type="evidence" value="ECO:0007669"/>
    <property type="project" value="TreeGrafter"/>
</dbReference>
<dbReference type="GO" id="GO:0140581">
    <property type="term" value="F:P-type monovalent copper transporter activity"/>
    <property type="evidence" value="ECO:0007669"/>
    <property type="project" value="UniProtKB-EC"/>
</dbReference>
<keyword evidence="8 18" id="KW-0547">Nucleotide-binding</keyword>
<keyword evidence="12" id="KW-1278">Translocase</keyword>
<evidence type="ECO:0000313" key="22">
    <source>
        <dbReference type="Proteomes" id="UP000749646"/>
    </source>
</evidence>
<keyword evidence="13 18" id="KW-1133">Transmembrane helix</keyword>
<feature type="domain" description="HMA" evidence="20">
    <location>
        <begin position="247"/>
        <end position="313"/>
    </location>
</feature>
<dbReference type="NCBIfam" id="TIGR01525">
    <property type="entry name" value="ATPase-IB_hvy"/>
    <property type="match status" value="1"/>
</dbReference>
<dbReference type="GO" id="GO:0005507">
    <property type="term" value="F:copper ion binding"/>
    <property type="evidence" value="ECO:0007669"/>
    <property type="project" value="InterPro"/>
</dbReference>
<dbReference type="CDD" id="cd00371">
    <property type="entry name" value="HMA"/>
    <property type="match status" value="3"/>
</dbReference>
<evidence type="ECO:0000259" key="20">
    <source>
        <dbReference type="PROSITE" id="PS50846"/>
    </source>
</evidence>
<dbReference type="Gene3D" id="3.40.1110.10">
    <property type="entry name" value="Calcium-transporting ATPase, cytoplasmic domain N"/>
    <property type="match status" value="2"/>
</dbReference>
<dbReference type="Gene3D" id="3.30.70.100">
    <property type="match status" value="3"/>
</dbReference>
<dbReference type="PANTHER" id="PTHR43520">
    <property type="entry name" value="ATP7, ISOFORM B"/>
    <property type="match status" value="1"/>
</dbReference>
<dbReference type="NCBIfam" id="TIGR01494">
    <property type="entry name" value="ATPase_P-type"/>
    <property type="match status" value="1"/>
</dbReference>
<evidence type="ECO:0000256" key="11">
    <source>
        <dbReference type="ARBA" id="ARBA00022842"/>
    </source>
</evidence>
<reference evidence="21" key="1">
    <citation type="journal article" date="2020" name="Fungal Divers.">
        <title>Resolving the Mortierellaceae phylogeny through synthesis of multi-gene phylogenetics and phylogenomics.</title>
        <authorList>
            <person name="Vandepol N."/>
            <person name="Liber J."/>
            <person name="Desiro A."/>
            <person name="Na H."/>
            <person name="Kennedy M."/>
            <person name="Barry K."/>
            <person name="Grigoriev I.V."/>
            <person name="Miller A.N."/>
            <person name="O'Donnell K."/>
            <person name="Stajich J.E."/>
            <person name="Bonito G."/>
        </authorList>
    </citation>
    <scope>NUCLEOTIDE SEQUENCE</scope>
    <source>
        <strain evidence="21">MES-2147</strain>
    </source>
</reference>
<dbReference type="InterPro" id="IPR036412">
    <property type="entry name" value="HAD-like_sf"/>
</dbReference>
<name>A0A9P6IY59_9FUNG</name>
<keyword evidence="22" id="KW-1185">Reference proteome</keyword>
<keyword evidence="4" id="KW-0813">Transport</keyword>
<evidence type="ECO:0000256" key="14">
    <source>
        <dbReference type="ARBA" id="ARBA00023008"/>
    </source>
</evidence>
<dbReference type="EC" id="7.2.2.8" evidence="3"/>
<dbReference type="PROSITE" id="PS50846">
    <property type="entry name" value="HMA_2"/>
    <property type="match status" value="3"/>
</dbReference>
<dbReference type="InterPro" id="IPR006121">
    <property type="entry name" value="HMA_dom"/>
</dbReference>
<evidence type="ECO:0000256" key="13">
    <source>
        <dbReference type="ARBA" id="ARBA00022989"/>
    </source>
</evidence>
<feature type="transmembrane region" description="Helical" evidence="18">
    <location>
        <begin position="413"/>
        <end position="435"/>
    </location>
</feature>
<evidence type="ECO:0000256" key="18">
    <source>
        <dbReference type="RuleBase" id="RU362081"/>
    </source>
</evidence>
<evidence type="ECO:0000256" key="4">
    <source>
        <dbReference type="ARBA" id="ARBA00022448"/>
    </source>
</evidence>
<gene>
    <name evidence="21" type="ORF">BGZ65_006346</name>
</gene>
<dbReference type="InterPro" id="IPR023299">
    <property type="entry name" value="ATPase_P-typ_cyto_dom_N"/>
</dbReference>
<feature type="compositionally biased region" description="Polar residues" evidence="19">
    <location>
        <begin position="120"/>
        <end position="140"/>
    </location>
</feature>
<keyword evidence="15" id="KW-0406">Ion transport</keyword>
<dbReference type="SUPFAM" id="SSF56784">
    <property type="entry name" value="HAD-like"/>
    <property type="match status" value="1"/>
</dbReference>
<dbReference type="InterPro" id="IPR036163">
    <property type="entry name" value="HMA_dom_sf"/>
</dbReference>
<keyword evidence="10 18" id="KW-0067">ATP-binding</keyword>
<dbReference type="InterPro" id="IPR017969">
    <property type="entry name" value="Heavy-metal-associated_CS"/>
</dbReference>
<dbReference type="GO" id="GO:0043682">
    <property type="term" value="F:P-type divalent copper transporter activity"/>
    <property type="evidence" value="ECO:0007669"/>
    <property type="project" value="TreeGrafter"/>
</dbReference>
<feature type="domain" description="HMA" evidence="20">
    <location>
        <begin position="173"/>
        <end position="239"/>
    </location>
</feature>
<comment type="caution">
    <text evidence="21">The sequence shown here is derived from an EMBL/GenBank/DDBJ whole genome shotgun (WGS) entry which is preliminary data.</text>
</comment>
<dbReference type="GO" id="GO:0016020">
    <property type="term" value="C:membrane"/>
    <property type="evidence" value="ECO:0007669"/>
    <property type="project" value="UniProtKB-SubCell"/>
</dbReference>
<keyword evidence="11" id="KW-0460">Magnesium</keyword>
<dbReference type="NCBIfam" id="TIGR00003">
    <property type="entry name" value="copper ion binding protein"/>
    <property type="match status" value="3"/>
</dbReference>
<dbReference type="Pfam" id="PF00702">
    <property type="entry name" value="Hydrolase"/>
    <property type="match status" value="1"/>
</dbReference>
<dbReference type="InterPro" id="IPR027256">
    <property type="entry name" value="P-typ_ATPase_IB"/>
</dbReference>
<dbReference type="PRINTS" id="PR00943">
    <property type="entry name" value="CUATPASE"/>
</dbReference>
<dbReference type="PRINTS" id="PR00942">
    <property type="entry name" value="CUATPASEI"/>
</dbReference>
<protein>
    <recommendedName>
        <fullName evidence="3">P-type Cu(+) transporter</fullName>
        <ecNumber evidence="3">7.2.2.8</ecNumber>
    </recommendedName>
    <alternativeName>
        <fullName evidence="17">Cu(2+)-ATPase</fullName>
    </alternativeName>
</protein>
<dbReference type="GO" id="GO:0005524">
    <property type="term" value="F:ATP binding"/>
    <property type="evidence" value="ECO:0007669"/>
    <property type="project" value="UniProtKB-UniRule"/>
</dbReference>
<feature type="compositionally biased region" description="Low complexity" evidence="19">
    <location>
        <begin position="141"/>
        <end position="159"/>
    </location>
</feature>
<accession>A0A9P6IY59</accession>